<name>A0A4R7PEQ5_9GAMM</name>
<proteinExistence type="predicted"/>
<dbReference type="EMBL" id="SOBT01000008">
    <property type="protein sequence ID" value="TDU32695.1"/>
    <property type="molecule type" value="Genomic_DNA"/>
</dbReference>
<evidence type="ECO:0000313" key="2">
    <source>
        <dbReference type="Proteomes" id="UP000295341"/>
    </source>
</evidence>
<sequence length="52" mass="6060">MGGSSTQRDAYFVSHKREENRRRGIARLLFLEDRQPALAYRRRALEGREAAP</sequence>
<accession>A0A4R7PEQ5</accession>
<dbReference type="Proteomes" id="UP000295341">
    <property type="component" value="Unassembled WGS sequence"/>
</dbReference>
<reference evidence="1 2" key="1">
    <citation type="submission" date="2019-03" db="EMBL/GenBank/DDBJ databases">
        <title>Genomic Encyclopedia of Type Strains, Phase IV (KMG-IV): sequencing the most valuable type-strain genomes for metagenomic binning, comparative biology and taxonomic classification.</title>
        <authorList>
            <person name="Goeker M."/>
        </authorList>
    </citation>
    <scope>NUCLEOTIDE SEQUENCE [LARGE SCALE GENOMIC DNA]</scope>
    <source>
        <strain evidence="1 2">DSM 26377</strain>
    </source>
</reference>
<dbReference type="AlphaFoldDB" id="A0A4R7PEQ5"/>
<comment type="caution">
    <text evidence="1">The sequence shown here is derived from an EMBL/GenBank/DDBJ whole genome shotgun (WGS) entry which is preliminary data.</text>
</comment>
<evidence type="ECO:0000313" key="1">
    <source>
        <dbReference type="EMBL" id="TDU32695.1"/>
    </source>
</evidence>
<protein>
    <submittedName>
        <fullName evidence="1">Uncharacterized protein</fullName>
    </submittedName>
</protein>
<organism evidence="1 2">
    <name type="scientific">Panacagrimonas perspica</name>
    <dbReference type="NCBI Taxonomy" id="381431"/>
    <lineage>
        <taxon>Bacteria</taxon>
        <taxon>Pseudomonadati</taxon>
        <taxon>Pseudomonadota</taxon>
        <taxon>Gammaproteobacteria</taxon>
        <taxon>Nevskiales</taxon>
        <taxon>Nevskiaceae</taxon>
        <taxon>Panacagrimonas</taxon>
    </lineage>
</organism>
<gene>
    <name evidence="1" type="ORF">DFR24_2095</name>
</gene>
<keyword evidence="2" id="KW-1185">Reference proteome</keyword>